<dbReference type="GeneTree" id="ENSGT00510000048991"/>
<dbReference type="eggNOG" id="ENOG502RY8G">
    <property type="taxonomic scope" value="Eukaryota"/>
</dbReference>
<evidence type="ECO:0000313" key="4">
    <source>
        <dbReference type="Ensembl" id="ENSOCUP00000020768.2"/>
    </source>
</evidence>
<dbReference type="PANTHER" id="PTHR19364:SF2">
    <property type="entry name" value="IMMUNITY-RELATED GTPASE FAMILY Q PROTEIN"/>
    <property type="match status" value="1"/>
</dbReference>
<reference evidence="4" key="2">
    <citation type="submission" date="2025-08" db="UniProtKB">
        <authorList>
            <consortium name="Ensembl"/>
        </authorList>
    </citation>
    <scope>IDENTIFICATION</scope>
    <source>
        <strain evidence="4">Thorbecke</strain>
    </source>
</reference>
<evidence type="ECO:0000313" key="5">
    <source>
        <dbReference type="Proteomes" id="UP000001811"/>
    </source>
</evidence>
<dbReference type="InParanoid" id="G1TUP2"/>
<evidence type="ECO:0000256" key="2">
    <source>
        <dbReference type="SAM" id="MobiDB-lite"/>
    </source>
</evidence>
<feature type="region of interest" description="Disordered" evidence="2">
    <location>
        <begin position="232"/>
        <end position="330"/>
    </location>
</feature>
<dbReference type="PROSITE" id="PS51716">
    <property type="entry name" value="G_IRG"/>
    <property type="match status" value="1"/>
</dbReference>
<dbReference type="InterPro" id="IPR040070">
    <property type="entry name" value="IRGQ"/>
</dbReference>
<organism evidence="4 5">
    <name type="scientific">Oryctolagus cuniculus</name>
    <name type="common">Rabbit</name>
    <dbReference type="NCBI Taxonomy" id="9986"/>
    <lineage>
        <taxon>Eukaryota</taxon>
        <taxon>Metazoa</taxon>
        <taxon>Chordata</taxon>
        <taxon>Craniata</taxon>
        <taxon>Vertebrata</taxon>
        <taxon>Euteleostomi</taxon>
        <taxon>Mammalia</taxon>
        <taxon>Eutheria</taxon>
        <taxon>Euarchontoglires</taxon>
        <taxon>Glires</taxon>
        <taxon>Lagomorpha</taxon>
        <taxon>Leporidae</taxon>
        <taxon>Oryctolagus</taxon>
    </lineage>
</organism>
<dbReference type="PaxDb" id="9986-ENSOCUP00000020768"/>
<dbReference type="STRING" id="9986.ENSOCUP00000020768"/>
<dbReference type="FunCoup" id="G1TUP2">
    <property type="interactions" value="15"/>
</dbReference>
<dbReference type="GO" id="GO:0005525">
    <property type="term" value="F:GTP binding"/>
    <property type="evidence" value="ECO:0007669"/>
    <property type="project" value="InterPro"/>
</dbReference>
<comment type="similarity">
    <text evidence="1">Belongs to the TRAFAC class dynamin-like GTPase superfamily. IRG family.</text>
</comment>
<feature type="compositionally biased region" description="Acidic residues" evidence="2">
    <location>
        <begin position="233"/>
        <end position="243"/>
    </location>
</feature>
<dbReference type="AlphaFoldDB" id="G1TUP2"/>
<evidence type="ECO:0000259" key="3">
    <source>
        <dbReference type="PROSITE" id="PS51716"/>
    </source>
</evidence>
<sequence>GASCLARGTSLLDRTGAASGASQSDAQTREQTSALLARAGLGAAALFVLPADWAGSEDCEELERLRGALRSRAEALQRLLPAAQDGFEVLGAAELEAVREAFEKGGLEAALSWVRAGLERLGSARLDLAVAGATGVSLVLDALLGLDPGPPGAVPAPAGPAPFPAPERPNVVFWVVPLDPAGGAAPAATTPHPTHYDALILVTSGAPTEEDWAQVRALVPPDAALVCVRTDGEGEDPEAPEEETVGKPSGGGRAEPAPGDGREKAGPGPQAASAGEGPERAGSRRPQQGGGDAEGSAALSPEDETWEVLEETPPPVFPLRPGGLAALSEW</sequence>
<proteinExistence type="inferred from homology"/>
<keyword evidence="5" id="KW-1185">Reference proteome</keyword>
<dbReference type="Ensembl" id="ENSOCUT00000030244.2">
    <property type="protein sequence ID" value="ENSOCUP00000020768.2"/>
    <property type="gene ID" value="ENSOCUG00000005402.4"/>
</dbReference>
<dbReference type="PANTHER" id="PTHR19364">
    <property type="entry name" value="IMMUNITY-RELATED GTPASE FAMILY Q PROTEIN"/>
    <property type="match status" value="1"/>
</dbReference>
<feature type="compositionally biased region" description="Acidic residues" evidence="2">
    <location>
        <begin position="301"/>
        <end position="310"/>
    </location>
</feature>
<dbReference type="InterPro" id="IPR030385">
    <property type="entry name" value="G_IRG_dom"/>
</dbReference>
<dbReference type="Bgee" id="ENSOCUG00000005402">
    <property type="expression patterns" value="Expressed in ovary and 18 other cell types or tissues"/>
</dbReference>
<feature type="domain" description="IRG-type G" evidence="3">
    <location>
        <begin position="124"/>
        <end position="330"/>
    </location>
</feature>
<name>G1TUP2_RABIT</name>
<dbReference type="HOGENOM" id="CLU_037636_0_0_1"/>
<protein>
    <recommendedName>
        <fullName evidence="3">IRG-type G domain-containing protein</fullName>
    </recommendedName>
</protein>
<reference evidence="4" key="3">
    <citation type="submission" date="2025-09" db="UniProtKB">
        <authorList>
            <consortium name="Ensembl"/>
        </authorList>
    </citation>
    <scope>IDENTIFICATION</scope>
    <source>
        <strain evidence="4">Thorbecke</strain>
    </source>
</reference>
<evidence type="ECO:0000256" key="1">
    <source>
        <dbReference type="ARBA" id="ARBA00005429"/>
    </source>
</evidence>
<dbReference type="Proteomes" id="UP000001811">
    <property type="component" value="Unplaced"/>
</dbReference>
<accession>G1TUP2</accession>
<reference evidence="4 5" key="1">
    <citation type="journal article" date="2011" name="Nature">
        <title>A high-resolution map of human evolutionary constraint using 29 mammals.</title>
        <authorList>
            <person name="Lindblad-Toh K."/>
            <person name="Garber M."/>
            <person name="Zuk O."/>
            <person name="Lin M.F."/>
            <person name="Parker B.J."/>
            <person name="Washietl S."/>
            <person name="Kheradpour P."/>
            <person name="Ernst J."/>
            <person name="Jordan G."/>
            <person name="Mauceli E."/>
            <person name="Ward L.D."/>
            <person name="Lowe C.B."/>
            <person name="Holloway A.K."/>
            <person name="Clamp M."/>
            <person name="Gnerre S."/>
            <person name="Alfoldi J."/>
            <person name="Beal K."/>
            <person name="Chang J."/>
            <person name="Clawson H."/>
            <person name="Cuff J."/>
            <person name="Di Palma F."/>
            <person name="Fitzgerald S."/>
            <person name="Flicek P."/>
            <person name="Guttman M."/>
            <person name="Hubisz M.J."/>
            <person name="Jaffe D.B."/>
            <person name="Jungreis I."/>
            <person name="Kent W.J."/>
            <person name="Kostka D."/>
            <person name="Lara M."/>
            <person name="Martins A.L."/>
            <person name="Massingham T."/>
            <person name="Moltke I."/>
            <person name="Raney B.J."/>
            <person name="Rasmussen M.D."/>
            <person name="Robinson J."/>
            <person name="Stark A."/>
            <person name="Vilella A.J."/>
            <person name="Wen J."/>
            <person name="Xie X."/>
            <person name="Zody M.C."/>
            <person name="Baldwin J."/>
            <person name="Bloom T."/>
            <person name="Chin C.W."/>
            <person name="Heiman D."/>
            <person name="Nicol R."/>
            <person name="Nusbaum C."/>
            <person name="Young S."/>
            <person name="Wilkinson J."/>
            <person name="Worley K.C."/>
            <person name="Kovar C.L."/>
            <person name="Muzny D.M."/>
            <person name="Gibbs R.A."/>
            <person name="Cree A."/>
            <person name="Dihn H.H."/>
            <person name="Fowler G."/>
            <person name="Jhangiani S."/>
            <person name="Joshi V."/>
            <person name="Lee S."/>
            <person name="Lewis L.R."/>
            <person name="Nazareth L.V."/>
            <person name="Okwuonu G."/>
            <person name="Santibanez J."/>
            <person name="Warren W.C."/>
            <person name="Mardis E.R."/>
            <person name="Weinstock G.M."/>
            <person name="Wilson R.K."/>
            <person name="Delehaunty K."/>
            <person name="Dooling D."/>
            <person name="Fronik C."/>
            <person name="Fulton L."/>
            <person name="Fulton B."/>
            <person name="Graves T."/>
            <person name="Minx P."/>
            <person name="Sodergren E."/>
            <person name="Birney E."/>
            <person name="Margulies E.H."/>
            <person name="Herrero J."/>
            <person name="Green E.D."/>
            <person name="Haussler D."/>
            <person name="Siepel A."/>
            <person name="Goldman N."/>
            <person name="Pollard K.S."/>
            <person name="Pedersen J.S."/>
            <person name="Lander E.S."/>
            <person name="Kellis M."/>
        </authorList>
    </citation>
    <scope>NUCLEOTIDE SEQUENCE [LARGE SCALE GENOMIC DNA]</scope>
    <source>
        <strain evidence="5">Thorbecke</strain>
    </source>
</reference>